<feature type="signal peptide" evidence="1">
    <location>
        <begin position="1"/>
        <end position="25"/>
    </location>
</feature>
<dbReference type="GO" id="GO:0006508">
    <property type="term" value="P:proteolysis"/>
    <property type="evidence" value="ECO:0007669"/>
    <property type="project" value="InterPro"/>
</dbReference>
<gene>
    <name evidence="2" type="ORF">OL599_23055</name>
</gene>
<reference evidence="2" key="2">
    <citation type="submission" date="2022-10" db="EMBL/GenBank/DDBJ databases">
        <authorList>
            <person name="Trinh H.N."/>
        </authorList>
    </citation>
    <scope>NUCLEOTIDE SEQUENCE</scope>
    <source>
        <strain evidence="2">RN2-1</strain>
    </source>
</reference>
<dbReference type="InterPro" id="IPR001563">
    <property type="entry name" value="Peptidase_S10"/>
</dbReference>
<evidence type="ECO:0000256" key="1">
    <source>
        <dbReference type="SAM" id="SignalP"/>
    </source>
</evidence>
<dbReference type="SUPFAM" id="SSF53474">
    <property type="entry name" value="alpha/beta-Hydrolases"/>
    <property type="match status" value="1"/>
</dbReference>
<protein>
    <submittedName>
        <fullName evidence="2">Peptidase S10</fullName>
    </submittedName>
</protein>
<comment type="caution">
    <text evidence="2">The sequence shown here is derived from an EMBL/GenBank/DDBJ whole genome shotgun (WGS) entry which is preliminary data.</text>
</comment>
<reference evidence="2" key="1">
    <citation type="submission" date="2022-09" db="EMBL/GenBank/DDBJ databases">
        <title>Rhodovastum sp. nov. RN2-1 isolated from soil in Seongnam, South Korea.</title>
        <authorList>
            <person name="Le N.T."/>
        </authorList>
    </citation>
    <scope>NUCLEOTIDE SEQUENCE</scope>
    <source>
        <strain evidence="2">RN2-1</strain>
    </source>
</reference>
<keyword evidence="1" id="KW-0732">Signal</keyword>
<dbReference type="Proteomes" id="UP001165679">
    <property type="component" value="Unassembled WGS sequence"/>
</dbReference>
<sequence>MFPRRIPIQLLPLLAACLLAGGARAQAPPPQPASAAAPATAARLPPDATTRHTLDLPDRTLRFTATAGSVTLATAQGTPQAAIAYIAYQLEGADPQTRPVTFAINGGPGAASTWLHLGLLGPWRMKMDAQAAAPSAPAVAEPNALTWLDFTDLVFIDPVGTGYSRFLAGGEDVRKRLWSIRGDIDSLAETIRRWLDQNRRLASPKFLVGESYSGFRGPRLVRALSSAQGVGISGLVLVSPVLDFGGRSTAFDPVAWATYLPTMAAAMRAKQGPVTRESLADVEAYAASDYLVDLVRGERDPAAIERRVARVAALTGLDPELVRRRHSHVTSYEFLRERNRDTERVGSSYDATVTMPNPFPLSVESTYPEPTTDALAAPFTSAMLDIYARRLNWQPDGQYELANGTANRQWDWGAGRVRPEAVSALRTALALDPRLHVLVAHGLFDLTAPYFATKMLLDQIPLSTGADRIQFVVYPGGHMFYSRDDSRAAFRGAAAPLYAPR</sequence>
<feature type="chain" id="PRO_5041320621" evidence="1">
    <location>
        <begin position="26"/>
        <end position="501"/>
    </location>
</feature>
<dbReference type="AlphaFoldDB" id="A0AA42CFT2"/>
<name>A0AA42CFT2_9PROT</name>
<evidence type="ECO:0000313" key="3">
    <source>
        <dbReference type="Proteomes" id="UP001165679"/>
    </source>
</evidence>
<organism evidence="2 3">
    <name type="scientific">Limobrevibacterium gyesilva</name>
    <dbReference type="NCBI Taxonomy" id="2991712"/>
    <lineage>
        <taxon>Bacteria</taxon>
        <taxon>Pseudomonadati</taxon>
        <taxon>Pseudomonadota</taxon>
        <taxon>Alphaproteobacteria</taxon>
        <taxon>Acetobacterales</taxon>
        <taxon>Acetobacteraceae</taxon>
        <taxon>Limobrevibacterium</taxon>
    </lineage>
</organism>
<dbReference type="Pfam" id="PF00450">
    <property type="entry name" value="Peptidase_S10"/>
    <property type="match status" value="1"/>
</dbReference>
<dbReference type="PROSITE" id="PS51257">
    <property type="entry name" value="PROKAR_LIPOPROTEIN"/>
    <property type="match status" value="1"/>
</dbReference>
<dbReference type="InterPro" id="IPR029058">
    <property type="entry name" value="AB_hydrolase_fold"/>
</dbReference>
<dbReference type="GO" id="GO:0004185">
    <property type="term" value="F:serine-type carboxypeptidase activity"/>
    <property type="evidence" value="ECO:0007669"/>
    <property type="project" value="InterPro"/>
</dbReference>
<dbReference type="Gene3D" id="3.40.50.1820">
    <property type="entry name" value="alpha/beta hydrolase"/>
    <property type="match status" value="1"/>
</dbReference>
<dbReference type="RefSeq" id="WP_264716402.1">
    <property type="nucleotide sequence ID" value="NZ_JAPDNT010000037.1"/>
</dbReference>
<keyword evidence="3" id="KW-1185">Reference proteome</keyword>
<evidence type="ECO:0000313" key="2">
    <source>
        <dbReference type="EMBL" id="MCW3477453.1"/>
    </source>
</evidence>
<proteinExistence type="predicted"/>
<dbReference type="EMBL" id="JAPDNT010000037">
    <property type="protein sequence ID" value="MCW3477453.1"/>
    <property type="molecule type" value="Genomic_DNA"/>
</dbReference>
<accession>A0AA42CFT2</accession>